<reference evidence="1" key="2">
    <citation type="submission" date="2012-12" db="EMBL/GenBank/DDBJ databases">
        <authorList>
            <consortium name="WormBase Consortium"/>
            <person name="Ghedin E."/>
            <person name="Paulini M."/>
        </authorList>
    </citation>
    <scope>NUCLEOTIDE SEQUENCE</scope>
    <source>
        <strain evidence="1">FR3</strain>
    </source>
</reference>
<proteinExistence type="predicted"/>
<accession>A0A1I9GA74</accession>
<reference evidence="1" key="1">
    <citation type="journal article" date="2007" name="Science">
        <title>Draft genome of the filarial nematode parasite Brugia malayi.</title>
        <authorList>
            <person name="Ghedin E."/>
            <person name="Wang S."/>
            <person name="Spiro D."/>
            <person name="Caler E."/>
            <person name="Zhao Q."/>
            <person name="Crabtree J."/>
            <person name="Allen J.E."/>
            <person name="Delcher A.L."/>
            <person name="Guiliano D.B."/>
            <person name="Miranda-Saavedra D."/>
            <person name="Angiuoli S.V."/>
            <person name="Creasy T."/>
            <person name="Amedeo P."/>
            <person name="Haas B."/>
            <person name="El-Sayed N.M."/>
            <person name="Wortman J.R."/>
            <person name="Feldblyum T."/>
            <person name="Tallon L."/>
            <person name="Schatz M."/>
            <person name="Shumway M."/>
            <person name="Koo H."/>
            <person name="Salzberg S.L."/>
            <person name="Schobel S."/>
            <person name="Pertea M."/>
            <person name="Pop M."/>
            <person name="White O."/>
            <person name="Barton G.J."/>
            <person name="Carlow C.K."/>
            <person name="Crawford M.J."/>
            <person name="Daub J."/>
            <person name="Dimmic M.W."/>
            <person name="Estes C.F."/>
            <person name="Foster J.M."/>
            <person name="Ganatra M."/>
            <person name="Gregory W.F."/>
            <person name="Johnson N.M."/>
            <person name="Jin J."/>
            <person name="Komuniecki R."/>
            <person name="Korf I."/>
            <person name="Kumar S."/>
            <person name="Laney S."/>
            <person name="Li B.W."/>
            <person name="Li W."/>
            <person name="Lindblom T.H."/>
            <person name="Lustigman S."/>
            <person name="Ma D."/>
            <person name="Maina C.V."/>
            <person name="Martin D.M."/>
            <person name="McCarter J.P."/>
            <person name="McReynolds L."/>
            <person name="Mitreva M."/>
            <person name="Nutman T.B."/>
            <person name="Parkinson J."/>
            <person name="Peregrin-Alvarez J.M."/>
            <person name="Poole C."/>
            <person name="Ren Q."/>
            <person name="Saunders L."/>
            <person name="Sluder A.E."/>
            <person name="Smith K."/>
            <person name="Stanke M."/>
            <person name="Unnasch T.R."/>
            <person name="Ware J."/>
            <person name="Wei A.D."/>
            <person name="Weil G."/>
            <person name="Williams D.J."/>
            <person name="Zhang Y."/>
            <person name="Williams S.A."/>
            <person name="Fraser-Liggett C."/>
            <person name="Slatko B."/>
            <person name="Blaxter M.L."/>
            <person name="Scott A.L."/>
        </authorList>
    </citation>
    <scope>NUCLEOTIDE SEQUENCE</scope>
    <source>
        <strain evidence="1">FR3</strain>
    </source>
</reference>
<gene>
    <name evidence="1" type="primary">Bm11920</name>
    <name evidence="1" type="ORF">BM_Bm11920</name>
</gene>
<protein>
    <submittedName>
        <fullName evidence="1">Bm11920</fullName>
    </submittedName>
</protein>
<evidence type="ECO:0000313" key="1">
    <source>
        <dbReference type="EMBL" id="CDQ07589.1"/>
    </source>
</evidence>
<sequence length="67" mass="7261">MGDTCDCELPGEWMPGTKPWSTGRLVRLLTAELFLRPYSATFVVLAVTDDCVFEAWAAQIASPGLGV</sequence>
<feature type="non-terminal residue" evidence="1">
    <location>
        <position position="67"/>
    </location>
</feature>
<dbReference type="EMBL" id="LN860714">
    <property type="protein sequence ID" value="CDQ07589.1"/>
    <property type="molecule type" value="Genomic_DNA"/>
</dbReference>
<dbReference type="AlphaFoldDB" id="A0A1I9GA74"/>
<organism evidence="1">
    <name type="scientific">Brugia malayi</name>
    <name type="common">Filarial nematode worm</name>
    <dbReference type="NCBI Taxonomy" id="6279"/>
    <lineage>
        <taxon>Eukaryota</taxon>
        <taxon>Metazoa</taxon>
        <taxon>Ecdysozoa</taxon>
        <taxon>Nematoda</taxon>
        <taxon>Chromadorea</taxon>
        <taxon>Rhabditida</taxon>
        <taxon>Spirurina</taxon>
        <taxon>Spiruromorpha</taxon>
        <taxon>Filarioidea</taxon>
        <taxon>Onchocercidae</taxon>
        <taxon>Brugia</taxon>
    </lineage>
</organism>
<name>A0A1I9GA74_BRUMA</name>